<comment type="caution">
    <text evidence="1">The sequence shown here is derived from an EMBL/GenBank/DDBJ whole genome shotgun (WGS) entry which is preliminary data.</text>
</comment>
<feature type="non-terminal residue" evidence="1">
    <location>
        <position position="15"/>
    </location>
</feature>
<reference evidence="1 2" key="1">
    <citation type="journal article" date="2018" name="Front. Plant Sci.">
        <title>Red Clover (Trifolium pratense) and Zigzag Clover (T. medium) - A Picture of Genomic Similarities and Differences.</title>
        <authorList>
            <person name="Dluhosova J."/>
            <person name="Istvanek J."/>
            <person name="Nedelnik J."/>
            <person name="Repkova J."/>
        </authorList>
    </citation>
    <scope>NUCLEOTIDE SEQUENCE [LARGE SCALE GENOMIC DNA]</scope>
    <source>
        <strain evidence="2">cv. 10/8</strain>
        <tissue evidence="1">Leaf</tissue>
    </source>
</reference>
<dbReference type="Proteomes" id="UP000265520">
    <property type="component" value="Unassembled WGS sequence"/>
</dbReference>
<dbReference type="EMBL" id="LXQA010994152">
    <property type="protein sequence ID" value="MCI80359.1"/>
    <property type="molecule type" value="Genomic_DNA"/>
</dbReference>
<name>A0A392UZD8_9FABA</name>
<protein>
    <submittedName>
        <fullName evidence="1">Uncharacterized protein</fullName>
    </submittedName>
</protein>
<evidence type="ECO:0000313" key="2">
    <source>
        <dbReference type="Proteomes" id="UP000265520"/>
    </source>
</evidence>
<sequence>MMDFGADENCKRFLE</sequence>
<organism evidence="1 2">
    <name type="scientific">Trifolium medium</name>
    <dbReference type="NCBI Taxonomy" id="97028"/>
    <lineage>
        <taxon>Eukaryota</taxon>
        <taxon>Viridiplantae</taxon>
        <taxon>Streptophyta</taxon>
        <taxon>Embryophyta</taxon>
        <taxon>Tracheophyta</taxon>
        <taxon>Spermatophyta</taxon>
        <taxon>Magnoliopsida</taxon>
        <taxon>eudicotyledons</taxon>
        <taxon>Gunneridae</taxon>
        <taxon>Pentapetalae</taxon>
        <taxon>rosids</taxon>
        <taxon>fabids</taxon>
        <taxon>Fabales</taxon>
        <taxon>Fabaceae</taxon>
        <taxon>Papilionoideae</taxon>
        <taxon>50 kb inversion clade</taxon>
        <taxon>NPAAA clade</taxon>
        <taxon>Hologalegina</taxon>
        <taxon>IRL clade</taxon>
        <taxon>Trifolieae</taxon>
        <taxon>Trifolium</taxon>
    </lineage>
</organism>
<accession>A0A392UZD8</accession>
<evidence type="ECO:0000313" key="1">
    <source>
        <dbReference type="EMBL" id="MCI80359.1"/>
    </source>
</evidence>
<keyword evidence="2" id="KW-1185">Reference proteome</keyword>
<proteinExistence type="predicted"/>